<feature type="compositionally biased region" description="Polar residues" evidence="3">
    <location>
        <begin position="126"/>
        <end position="137"/>
    </location>
</feature>
<dbReference type="PANTHER" id="PTHR46457:SF1">
    <property type="entry name" value="DNA REPAIR PROTEIN RAD51 HOMOLOG 4"/>
    <property type="match status" value="1"/>
</dbReference>
<feature type="region of interest" description="Disordered" evidence="3">
    <location>
        <begin position="694"/>
        <end position="729"/>
    </location>
</feature>
<evidence type="ECO:0000313" key="4">
    <source>
        <dbReference type="EMBL" id="KIS69821.1"/>
    </source>
</evidence>
<dbReference type="RefSeq" id="XP_011388653.1">
    <property type="nucleotide sequence ID" value="XM_011390351.1"/>
</dbReference>
<feature type="compositionally biased region" description="Low complexity" evidence="3">
    <location>
        <begin position="85"/>
        <end position="97"/>
    </location>
</feature>
<feature type="region of interest" description="Disordered" evidence="3">
    <location>
        <begin position="80"/>
        <end position="157"/>
    </location>
</feature>
<evidence type="ECO:0000256" key="3">
    <source>
        <dbReference type="SAM" id="MobiDB-lite"/>
    </source>
</evidence>
<dbReference type="InterPro" id="IPR027417">
    <property type="entry name" value="P-loop_NTPase"/>
</dbReference>
<dbReference type="VEuPathDB" id="FungiDB:UMAG_02342"/>
<keyword evidence="5" id="KW-1185">Reference proteome</keyword>
<feature type="region of interest" description="Disordered" evidence="3">
    <location>
        <begin position="1"/>
        <end position="60"/>
    </location>
</feature>
<feature type="compositionally biased region" description="Low complexity" evidence="3">
    <location>
        <begin position="177"/>
        <end position="194"/>
    </location>
</feature>
<evidence type="ECO:0000256" key="2">
    <source>
        <dbReference type="ARBA" id="ARBA00023242"/>
    </source>
</evidence>
<dbReference type="STRING" id="237631.A0A0D1E1K8"/>
<dbReference type="OrthoDB" id="5957327at2759"/>
<feature type="compositionally biased region" description="Low complexity" evidence="3">
    <location>
        <begin position="635"/>
        <end position="649"/>
    </location>
</feature>
<sequence>MVTSHMGSASSASSSSLAVTLPHSPLGRVSPSSPHPHLNAHHDASALPPSQLSQSQRRLSQIMPAQASLTRRQDACTSQTAPICSSTSGPASSSSTTNHAPLVPSRLHTTPRKSSLRLSHPPPAPSSSFLLQVTPQSKRTRFTSHESSSPNMAASPFAESSSALDKVITSSADTGISSSPSLSRVRPLSGISRPLPLPPTPSRPPHPPHSITSPNSLIPMPQHSVEDFRKLLPHLHPIASLNQCPETPKRTLLQHIPPQPPIPTQTPHFPASPSLDSAVPTIQKLLPRSGWFLTGFRSFDLDLDRIAQLVQLEHQRLHRSHDLDISYEPRIQPTFHSSDHSNLPVFGYSDRGLPSGSILEVLGPPGSGKSSLLLQFAITERLRALRRARESLIEPHDLAQAVRNTDAQDEPHAAGSSFFSDEFWDAEIANADQVLILDCEGAMTPEKLADAAWTAAITLWTSLDPTQSADRVDSIYTTVQDQRSAMPEEVRRLVAAVLAGLHVSRVTSLAGLVALLHSLRPTDELQHGSTRKTMPSSLPSRTSLILIDSLSYYLRPSGGGSQDRKVAAQISERVRDMLIRLQMPLEYRPQSDQTIEEQLAARQQCLDAAQKVCSPTIVFTNQLAIRRSRKESDASARSSPAGRASMGAPNRSSNRNHACSEGVSTLAPLLNGTRPPQPARLRDECPAYSVALGGPEMVDDNDQQATLPRHRQPFDSRRTASQPLTHDRGWPPSFLGQDVWRMLLFRHGTFGNRYAQIVSVPPAVQTELSELWTQTRERVTARARACEQPQASAQTSLQQPAHTQGGDQVQADTSLPTCASHQTEEEHDKHMLKLLSQLRASLFRWRPFTINSFGLIS</sequence>
<proteinExistence type="predicted"/>
<feature type="region of interest" description="Disordered" evidence="3">
    <location>
        <begin position="172"/>
        <end position="216"/>
    </location>
</feature>
<feature type="compositionally biased region" description="Polar residues" evidence="3">
    <location>
        <begin position="145"/>
        <end position="157"/>
    </location>
</feature>
<dbReference type="KEGG" id="uma:UMAG_02342"/>
<dbReference type="GO" id="GO:0005634">
    <property type="term" value="C:nucleus"/>
    <property type="evidence" value="ECO:0007669"/>
    <property type="project" value="UniProtKB-SubCell"/>
</dbReference>
<dbReference type="Gene3D" id="3.40.50.300">
    <property type="entry name" value="P-loop containing nucleotide triphosphate hydrolases"/>
    <property type="match status" value="1"/>
</dbReference>
<accession>A0A0D1E1K8</accession>
<dbReference type="GO" id="GO:0006281">
    <property type="term" value="P:DNA repair"/>
    <property type="evidence" value="ECO:0007669"/>
    <property type="project" value="UniProtKB-ARBA"/>
</dbReference>
<dbReference type="EMBL" id="CM003144">
    <property type="protein sequence ID" value="KIS69821.1"/>
    <property type="molecule type" value="Genomic_DNA"/>
</dbReference>
<feature type="region of interest" description="Disordered" evidence="3">
    <location>
        <begin position="626"/>
        <end position="659"/>
    </location>
</feature>
<dbReference type="InterPro" id="IPR051988">
    <property type="entry name" value="HRR_RAD51_Paralog"/>
</dbReference>
<dbReference type="AlphaFoldDB" id="A0A0D1E1K8"/>
<feature type="compositionally biased region" description="Low complexity" evidence="3">
    <location>
        <begin position="45"/>
        <end position="60"/>
    </location>
</feature>
<evidence type="ECO:0000313" key="5">
    <source>
        <dbReference type="Proteomes" id="UP000000561"/>
    </source>
</evidence>
<dbReference type="PANTHER" id="PTHR46457">
    <property type="entry name" value="DNA REPAIR PROTEIN RAD51 HOMOLOG 4"/>
    <property type="match status" value="1"/>
</dbReference>
<evidence type="ECO:0000256" key="1">
    <source>
        <dbReference type="ARBA" id="ARBA00004123"/>
    </source>
</evidence>
<feature type="compositionally biased region" description="Polar residues" evidence="3">
    <location>
        <begin position="789"/>
        <end position="812"/>
    </location>
</feature>
<comment type="subcellular location">
    <subcellularLocation>
        <location evidence="1">Nucleus</location>
    </subcellularLocation>
</comment>
<dbReference type="Proteomes" id="UP000000561">
    <property type="component" value="Chromosome 5"/>
</dbReference>
<feature type="compositionally biased region" description="Pro residues" evidence="3">
    <location>
        <begin position="195"/>
        <end position="208"/>
    </location>
</feature>
<dbReference type="OMA" id="FWDAEIA"/>
<name>A0A0D1E1K8_MYCMD</name>
<protein>
    <submittedName>
        <fullName evidence="4">Uncharacterized protein</fullName>
    </submittedName>
</protein>
<dbReference type="eggNOG" id="ENOG502RDDD">
    <property type="taxonomic scope" value="Eukaryota"/>
</dbReference>
<feature type="region of interest" description="Disordered" evidence="3">
    <location>
        <begin position="785"/>
        <end position="812"/>
    </location>
</feature>
<dbReference type="SUPFAM" id="SSF52540">
    <property type="entry name" value="P-loop containing nucleoside triphosphate hydrolases"/>
    <property type="match status" value="1"/>
</dbReference>
<dbReference type="GeneID" id="23563112"/>
<keyword evidence="2" id="KW-0539">Nucleus</keyword>
<organism evidence="4 5">
    <name type="scientific">Mycosarcoma maydis</name>
    <name type="common">Corn smut fungus</name>
    <name type="synonym">Ustilago maydis</name>
    <dbReference type="NCBI Taxonomy" id="5270"/>
    <lineage>
        <taxon>Eukaryota</taxon>
        <taxon>Fungi</taxon>
        <taxon>Dikarya</taxon>
        <taxon>Basidiomycota</taxon>
        <taxon>Ustilaginomycotina</taxon>
        <taxon>Ustilaginomycetes</taxon>
        <taxon>Ustilaginales</taxon>
        <taxon>Ustilaginaceae</taxon>
        <taxon>Mycosarcoma</taxon>
    </lineage>
</organism>
<gene>
    <name evidence="4" type="ORF">UMAG_02342</name>
</gene>
<dbReference type="InParanoid" id="A0A0D1E1K8"/>
<reference evidence="4 5" key="1">
    <citation type="journal article" date="2006" name="Nature">
        <title>Insights from the genome of the biotrophic fungal plant pathogen Ustilago maydis.</title>
        <authorList>
            <person name="Kamper J."/>
            <person name="Kahmann R."/>
            <person name="Bolker M."/>
            <person name="Ma L.J."/>
            <person name="Brefort T."/>
            <person name="Saville B.J."/>
            <person name="Banuett F."/>
            <person name="Kronstad J.W."/>
            <person name="Gold S.E."/>
            <person name="Muller O."/>
            <person name="Perlin M.H."/>
            <person name="Wosten H.A."/>
            <person name="de Vries R."/>
            <person name="Ruiz-Herrera J."/>
            <person name="Reynaga-Pena C.G."/>
            <person name="Snetselaar K."/>
            <person name="McCann M."/>
            <person name="Perez-Martin J."/>
            <person name="Feldbrugge M."/>
            <person name="Basse C.W."/>
            <person name="Steinberg G."/>
            <person name="Ibeas J.I."/>
            <person name="Holloman W."/>
            <person name="Guzman P."/>
            <person name="Farman M."/>
            <person name="Stajich J.E."/>
            <person name="Sentandreu R."/>
            <person name="Gonzalez-Prieto J.M."/>
            <person name="Kennell J.C."/>
            <person name="Molina L."/>
            <person name="Schirawski J."/>
            <person name="Mendoza-Mendoza A."/>
            <person name="Greilinger D."/>
            <person name="Munch K."/>
            <person name="Rossel N."/>
            <person name="Scherer M."/>
            <person name="Vranes M."/>
            <person name="Ladendorf O."/>
            <person name="Vincon V."/>
            <person name="Fuchs U."/>
            <person name="Sandrock B."/>
            <person name="Meng S."/>
            <person name="Ho E.C."/>
            <person name="Cahill M.J."/>
            <person name="Boyce K.J."/>
            <person name="Klose J."/>
            <person name="Klosterman S.J."/>
            <person name="Deelstra H.J."/>
            <person name="Ortiz-Castellanos L."/>
            <person name="Li W."/>
            <person name="Sanchez-Alonso P."/>
            <person name="Schreier P.H."/>
            <person name="Hauser-Hahn I."/>
            <person name="Vaupel M."/>
            <person name="Koopmann E."/>
            <person name="Friedrich G."/>
            <person name="Voss H."/>
            <person name="Schluter T."/>
            <person name="Margolis J."/>
            <person name="Platt D."/>
            <person name="Swimmer C."/>
            <person name="Gnirke A."/>
            <person name="Chen F."/>
            <person name="Vysotskaia V."/>
            <person name="Mannhaupt G."/>
            <person name="Guldener U."/>
            <person name="Munsterkotter M."/>
            <person name="Haase D."/>
            <person name="Oesterheld M."/>
            <person name="Mewes H.W."/>
            <person name="Mauceli E.W."/>
            <person name="DeCaprio D."/>
            <person name="Wade C.M."/>
            <person name="Butler J."/>
            <person name="Young S."/>
            <person name="Jaffe D.B."/>
            <person name="Calvo S."/>
            <person name="Nusbaum C."/>
            <person name="Galagan J."/>
            <person name="Birren B.W."/>
        </authorList>
    </citation>
    <scope>NUCLEOTIDE SEQUENCE [LARGE SCALE GENOMIC DNA]</scope>
    <source>
        <strain evidence="5">DSM 14603 / FGSC 9021 / UM521</strain>
    </source>
</reference>